<dbReference type="InterPro" id="IPR011006">
    <property type="entry name" value="CheY-like_superfamily"/>
</dbReference>
<keyword evidence="5" id="KW-0597">Phosphoprotein</keyword>
<feature type="domain" description="Response regulatory" evidence="7">
    <location>
        <begin position="7"/>
        <end position="123"/>
    </location>
</feature>
<name>A0A6P1TC66_9GAMM</name>
<dbReference type="Proteomes" id="UP000563601">
    <property type="component" value="Unassembled WGS sequence"/>
</dbReference>
<dbReference type="SUPFAM" id="SSF46689">
    <property type="entry name" value="Homeodomain-like"/>
    <property type="match status" value="1"/>
</dbReference>
<keyword evidence="3" id="KW-0805">Transcription regulation</keyword>
<sequence>MPDRQPIALIVDDEPDICDLISMTLRRMDVKADVAMSVAEAKRRLSEKCYDFCLTDMRLPDGEGLEIVEKVQDFPAERSLPIAVITAHGNMDTAITALKLGAFDFVSKPVNLERLRSLVQLALRLNEGRHIEQQEFPPLLQGPSEPIQKLRSQIEKIARSEAPAHIIGEAGTGKELTARTIHEQSPRSDKPFIPMYCATIPAGSIEETLFGRSDTNSLSAGLVLAANGGTLFLDEISCLPPETQVKLLQIIQDKAISSTGGDVVHDLDIRILSASQTPLIEEVRAGRFHSDLYYRINVIELHAPPLRQRHDDIPLLVRNTLRKISADQRGAIPKASQDAITALQAYSFPGNLLELENILERAVTLCERNTLYAADLLIPRDQPAPMPGPPEVAKQQNSSNPLPQLTPLTECGPGAYPGQFSASDYSTLDEFLQTIERTAIEDALDKTDWNRTAAAEKLGISFRSLRYRLKKLGLENE</sequence>
<dbReference type="Gene3D" id="1.10.10.60">
    <property type="entry name" value="Homeodomain-like"/>
    <property type="match status" value="1"/>
</dbReference>
<dbReference type="Pfam" id="PF00072">
    <property type="entry name" value="Response_reg"/>
    <property type="match status" value="1"/>
</dbReference>
<dbReference type="InterPro" id="IPR001789">
    <property type="entry name" value="Sig_transdc_resp-reg_receiver"/>
</dbReference>
<keyword evidence="4" id="KW-0804">Transcription</keyword>
<evidence type="ECO:0000313" key="10">
    <source>
        <dbReference type="Proteomes" id="UP000464675"/>
    </source>
</evidence>
<dbReference type="PRINTS" id="PR01590">
    <property type="entry name" value="HTHFIS"/>
</dbReference>
<dbReference type="PROSITE" id="PS50045">
    <property type="entry name" value="SIGMA54_INTERACT_4"/>
    <property type="match status" value="1"/>
</dbReference>
<dbReference type="Pfam" id="PF02954">
    <property type="entry name" value="HTH_8"/>
    <property type="match status" value="1"/>
</dbReference>
<dbReference type="GO" id="GO:0006355">
    <property type="term" value="P:regulation of DNA-templated transcription"/>
    <property type="evidence" value="ECO:0007669"/>
    <property type="project" value="InterPro"/>
</dbReference>
<dbReference type="Pfam" id="PF00158">
    <property type="entry name" value="Sigma54_activat"/>
    <property type="match status" value="1"/>
</dbReference>
<keyword evidence="1" id="KW-0547">Nucleotide-binding</keyword>
<dbReference type="OrthoDB" id="9804019at2"/>
<dbReference type="GO" id="GO:0000160">
    <property type="term" value="P:phosphorelay signal transduction system"/>
    <property type="evidence" value="ECO:0007669"/>
    <property type="project" value="InterPro"/>
</dbReference>
<dbReference type="InterPro" id="IPR002197">
    <property type="entry name" value="HTH_Fis"/>
</dbReference>
<dbReference type="PROSITE" id="PS50110">
    <property type="entry name" value="RESPONSE_REGULATORY"/>
    <property type="match status" value="1"/>
</dbReference>
<dbReference type="SUPFAM" id="SSF52172">
    <property type="entry name" value="CheY-like"/>
    <property type="match status" value="1"/>
</dbReference>
<evidence type="ECO:0000256" key="3">
    <source>
        <dbReference type="ARBA" id="ARBA00023015"/>
    </source>
</evidence>
<reference evidence="8 11" key="2">
    <citation type="submission" date="2020-08" db="EMBL/GenBank/DDBJ databases">
        <title>Genomic Encyclopedia of Type Strains, Phase IV (KMG-IV): sequencing the most valuable type-strain genomes for metagenomic binning, comparative biology and taxonomic classification.</title>
        <authorList>
            <person name="Goeker M."/>
        </authorList>
    </citation>
    <scope>NUCLEOTIDE SEQUENCE [LARGE SCALE GENOMIC DNA]</scope>
    <source>
        <strain evidence="8 11">DSM 11525</strain>
    </source>
</reference>
<dbReference type="InterPro" id="IPR027417">
    <property type="entry name" value="P-loop_NTPase"/>
</dbReference>
<dbReference type="EMBL" id="CP047491">
    <property type="protein sequence ID" value="QHQ38272.1"/>
    <property type="molecule type" value="Genomic_DNA"/>
</dbReference>
<dbReference type="EMBL" id="JACHHR010000002">
    <property type="protein sequence ID" value="MBB5210910.1"/>
    <property type="molecule type" value="Genomic_DNA"/>
</dbReference>
<dbReference type="PROSITE" id="PS00676">
    <property type="entry name" value="SIGMA54_INTERACT_2"/>
    <property type="match status" value="1"/>
</dbReference>
<reference evidence="9 10" key="1">
    <citation type="submission" date="2020-01" db="EMBL/GenBank/DDBJ databases">
        <title>The possibility of degradation of plastic by Microbulbifer hydrolyticus IRE-31.</title>
        <authorList>
            <person name="Liu L."/>
        </authorList>
    </citation>
    <scope>NUCLEOTIDE SEQUENCE [LARGE SCALE GENOMIC DNA]</scope>
    <source>
        <strain evidence="9 10">IRE-31</strain>
    </source>
</reference>
<feature type="domain" description="Sigma-54 factor interaction" evidence="6">
    <location>
        <begin position="140"/>
        <end position="364"/>
    </location>
</feature>
<evidence type="ECO:0000313" key="11">
    <source>
        <dbReference type="Proteomes" id="UP000563601"/>
    </source>
</evidence>
<gene>
    <name evidence="9" type="ORF">GTQ55_04200</name>
    <name evidence="8" type="ORF">HNQ53_001128</name>
</gene>
<dbReference type="RefSeq" id="WP_161857607.1">
    <property type="nucleotide sequence ID" value="NZ_CP047491.1"/>
</dbReference>
<dbReference type="Gene3D" id="3.40.50.300">
    <property type="entry name" value="P-loop containing nucleotide triphosphate hydrolases"/>
    <property type="match status" value="1"/>
</dbReference>
<dbReference type="PANTHER" id="PTHR32071">
    <property type="entry name" value="TRANSCRIPTIONAL REGULATORY PROTEIN"/>
    <property type="match status" value="1"/>
</dbReference>
<dbReference type="Proteomes" id="UP000464675">
    <property type="component" value="Chromosome"/>
</dbReference>
<evidence type="ECO:0000313" key="8">
    <source>
        <dbReference type="EMBL" id="MBB5210910.1"/>
    </source>
</evidence>
<accession>A0A6P1TC66</accession>
<evidence type="ECO:0000256" key="1">
    <source>
        <dbReference type="ARBA" id="ARBA00022741"/>
    </source>
</evidence>
<dbReference type="AlphaFoldDB" id="A0A6P1TC66"/>
<dbReference type="Gene3D" id="3.40.50.2300">
    <property type="match status" value="1"/>
</dbReference>
<proteinExistence type="predicted"/>
<dbReference type="InterPro" id="IPR058031">
    <property type="entry name" value="AAA_lid_NorR"/>
</dbReference>
<dbReference type="SUPFAM" id="SSF52540">
    <property type="entry name" value="P-loop containing nucleoside triphosphate hydrolases"/>
    <property type="match status" value="1"/>
</dbReference>
<feature type="modified residue" description="4-aspartylphosphate" evidence="5">
    <location>
        <position position="56"/>
    </location>
</feature>
<dbReference type="SMART" id="SM00448">
    <property type="entry name" value="REC"/>
    <property type="match status" value="1"/>
</dbReference>
<dbReference type="Pfam" id="PF25601">
    <property type="entry name" value="AAA_lid_14"/>
    <property type="match status" value="1"/>
</dbReference>
<keyword evidence="10" id="KW-1185">Reference proteome</keyword>
<dbReference type="InterPro" id="IPR009057">
    <property type="entry name" value="Homeodomain-like_sf"/>
</dbReference>
<evidence type="ECO:0000259" key="7">
    <source>
        <dbReference type="PROSITE" id="PS50110"/>
    </source>
</evidence>
<dbReference type="InterPro" id="IPR002078">
    <property type="entry name" value="Sigma_54_int"/>
</dbReference>
<dbReference type="InterPro" id="IPR025943">
    <property type="entry name" value="Sigma_54_int_dom_ATP-bd_2"/>
</dbReference>
<keyword evidence="2" id="KW-0067">ATP-binding</keyword>
<organism evidence="8 11">
    <name type="scientific">Microbulbifer hydrolyticus</name>
    <dbReference type="NCBI Taxonomy" id="48074"/>
    <lineage>
        <taxon>Bacteria</taxon>
        <taxon>Pseudomonadati</taxon>
        <taxon>Pseudomonadota</taxon>
        <taxon>Gammaproteobacteria</taxon>
        <taxon>Cellvibrionales</taxon>
        <taxon>Microbulbiferaceae</taxon>
        <taxon>Microbulbifer</taxon>
    </lineage>
</organism>
<evidence type="ECO:0000256" key="5">
    <source>
        <dbReference type="PROSITE-ProRule" id="PRU00169"/>
    </source>
</evidence>
<protein>
    <submittedName>
        <fullName evidence="8 9">Response regulator</fullName>
    </submittedName>
</protein>
<dbReference type="GO" id="GO:0043565">
    <property type="term" value="F:sequence-specific DNA binding"/>
    <property type="evidence" value="ECO:0007669"/>
    <property type="project" value="InterPro"/>
</dbReference>
<dbReference type="PANTHER" id="PTHR32071:SF100">
    <property type="entry name" value="RESPONSE REGULATOR PROTEIN PILR"/>
    <property type="match status" value="1"/>
</dbReference>
<evidence type="ECO:0000256" key="2">
    <source>
        <dbReference type="ARBA" id="ARBA00022840"/>
    </source>
</evidence>
<dbReference type="Gene3D" id="1.10.8.60">
    <property type="match status" value="1"/>
</dbReference>
<dbReference type="CDD" id="cd00009">
    <property type="entry name" value="AAA"/>
    <property type="match status" value="1"/>
</dbReference>
<evidence type="ECO:0000256" key="4">
    <source>
        <dbReference type="ARBA" id="ARBA00023163"/>
    </source>
</evidence>
<dbReference type="GO" id="GO:0005524">
    <property type="term" value="F:ATP binding"/>
    <property type="evidence" value="ECO:0007669"/>
    <property type="project" value="UniProtKB-KW"/>
</dbReference>
<evidence type="ECO:0000259" key="6">
    <source>
        <dbReference type="PROSITE" id="PS50045"/>
    </source>
</evidence>
<evidence type="ECO:0000313" key="9">
    <source>
        <dbReference type="EMBL" id="QHQ38272.1"/>
    </source>
</evidence>